<gene>
    <name evidence="2" type="ORF">BC008_41640</name>
</gene>
<evidence type="ECO:0000313" key="3">
    <source>
        <dbReference type="Proteomes" id="UP000053372"/>
    </source>
</evidence>
<evidence type="ECO:0000256" key="1">
    <source>
        <dbReference type="SAM" id="Phobius"/>
    </source>
</evidence>
<keyword evidence="1" id="KW-0812">Transmembrane</keyword>
<keyword evidence="3" id="KW-1185">Reference proteome</keyword>
<accession>A0A0V7ZMJ7</accession>
<feature type="transmembrane region" description="Helical" evidence="1">
    <location>
        <begin position="62"/>
        <end position="81"/>
    </location>
</feature>
<organism evidence="2 3">
    <name type="scientific">Mastigocoleus testarum BC008</name>
    <dbReference type="NCBI Taxonomy" id="371196"/>
    <lineage>
        <taxon>Bacteria</taxon>
        <taxon>Bacillati</taxon>
        <taxon>Cyanobacteriota</taxon>
        <taxon>Cyanophyceae</taxon>
        <taxon>Nostocales</taxon>
        <taxon>Hapalosiphonaceae</taxon>
        <taxon>Mastigocoleus</taxon>
    </lineage>
</organism>
<dbReference type="RefSeq" id="WP_027845266.1">
    <property type="nucleotide sequence ID" value="NZ_LMTZ01000107.1"/>
</dbReference>
<keyword evidence="1" id="KW-0472">Membrane</keyword>
<proteinExistence type="predicted"/>
<name>A0A0V7ZMJ7_9CYAN</name>
<feature type="transmembrane region" description="Helical" evidence="1">
    <location>
        <begin position="33"/>
        <end position="50"/>
    </location>
</feature>
<keyword evidence="1" id="KW-1133">Transmembrane helix</keyword>
<dbReference type="EMBL" id="LMTZ01000107">
    <property type="protein sequence ID" value="KST65439.1"/>
    <property type="molecule type" value="Genomic_DNA"/>
</dbReference>
<sequence>MPKFWVMVIGLFTAILMNVFTGFYNLRWSMKDAVPATLIVCVTALLTALLDDTIAELLEIEQKFVTVPLILILVIGGLTLYKEIRVS</sequence>
<feature type="transmembrane region" description="Helical" evidence="1">
    <location>
        <begin position="6"/>
        <end position="26"/>
    </location>
</feature>
<reference evidence="2 3" key="1">
    <citation type="journal article" date="2015" name="Genome Announc.">
        <title>Draft Genome of the Euendolithic (true boring) Cyanobacterium Mastigocoleus testarum strain BC008.</title>
        <authorList>
            <person name="Guida B.S."/>
            <person name="Garcia-Pichel F."/>
        </authorList>
    </citation>
    <scope>NUCLEOTIDE SEQUENCE [LARGE SCALE GENOMIC DNA]</scope>
    <source>
        <strain evidence="2 3">BC008</strain>
    </source>
</reference>
<comment type="caution">
    <text evidence="2">The sequence shown here is derived from an EMBL/GenBank/DDBJ whole genome shotgun (WGS) entry which is preliminary data.</text>
</comment>
<dbReference type="AlphaFoldDB" id="A0A0V7ZMJ7"/>
<protein>
    <submittedName>
        <fullName evidence="2">Uncharacterized protein</fullName>
    </submittedName>
</protein>
<dbReference type="Proteomes" id="UP000053372">
    <property type="component" value="Unassembled WGS sequence"/>
</dbReference>
<evidence type="ECO:0000313" key="2">
    <source>
        <dbReference type="EMBL" id="KST65439.1"/>
    </source>
</evidence>